<keyword evidence="2" id="KW-1185">Reference proteome</keyword>
<organism evidence="1 2">
    <name type="scientific">Trametes coccinea (strain BRFM310)</name>
    <name type="common">Pycnoporus coccineus</name>
    <dbReference type="NCBI Taxonomy" id="1353009"/>
    <lineage>
        <taxon>Eukaryota</taxon>
        <taxon>Fungi</taxon>
        <taxon>Dikarya</taxon>
        <taxon>Basidiomycota</taxon>
        <taxon>Agaricomycotina</taxon>
        <taxon>Agaricomycetes</taxon>
        <taxon>Polyporales</taxon>
        <taxon>Polyporaceae</taxon>
        <taxon>Trametes</taxon>
    </lineage>
</organism>
<dbReference type="Proteomes" id="UP000193067">
    <property type="component" value="Unassembled WGS sequence"/>
</dbReference>
<gene>
    <name evidence="1" type="ORF">PYCCODRAFT_142587</name>
</gene>
<dbReference type="EMBL" id="KZ084097">
    <property type="protein sequence ID" value="OSD04291.1"/>
    <property type="molecule type" value="Genomic_DNA"/>
</dbReference>
<protein>
    <submittedName>
        <fullName evidence="1">Uncharacterized protein</fullName>
    </submittedName>
</protein>
<sequence length="322" mass="35434">MYRERLGLSSCLAATYCLARFRSSAVRGDPHPTGAGRLHGMHRSYSCRHALLLMSCRENPVRPYVTMGRWPLGYLLSKYVASFGAKPVSAAERSANYTASGSLHGRILAIISPSAVGLPECQIAALGLRQRSSRKSQMRKTSTGIWGLPSTVPDLQGRTVRDSIRKLSPPVWSSACHTMPVTAPFLSGRKKRTSQERLSRNWRCASFYVAIFFFELSRGALNSRTSANISSFPYGYLANFSASSTEQVSPDSVNPVPWRCAYALYDKSMLVGSLVMLSIQLGVTRTPVGRRGLHLLTKADSHAARGPSSSRARVYILCRQRP</sequence>
<evidence type="ECO:0000313" key="2">
    <source>
        <dbReference type="Proteomes" id="UP000193067"/>
    </source>
</evidence>
<accession>A0A1Y2IVR2</accession>
<proteinExistence type="predicted"/>
<name>A0A1Y2IVR2_TRAC3</name>
<dbReference type="AlphaFoldDB" id="A0A1Y2IVR2"/>
<evidence type="ECO:0000313" key="1">
    <source>
        <dbReference type="EMBL" id="OSD04291.1"/>
    </source>
</evidence>
<reference evidence="1 2" key="1">
    <citation type="journal article" date="2015" name="Biotechnol. Biofuels">
        <title>Enhanced degradation of softwood versus hardwood by the white-rot fungus Pycnoporus coccineus.</title>
        <authorList>
            <person name="Couturier M."/>
            <person name="Navarro D."/>
            <person name="Chevret D."/>
            <person name="Henrissat B."/>
            <person name="Piumi F."/>
            <person name="Ruiz-Duenas F.J."/>
            <person name="Martinez A.T."/>
            <person name="Grigoriev I.V."/>
            <person name="Riley R."/>
            <person name="Lipzen A."/>
            <person name="Berrin J.G."/>
            <person name="Master E.R."/>
            <person name="Rosso M.N."/>
        </authorList>
    </citation>
    <scope>NUCLEOTIDE SEQUENCE [LARGE SCALE GENOMIC DNA]</scope>
    <source>
        <strain evidence="1 2">BRFM310</strain>
    </source>
</reference>